<comment type="caution">
    <text evidence="1">The sequence shown here is derived from an EMBL/GenBank/DDBJ whole genome shotgun (WGS) entry which is preliminary data.</text>
</comment>
<name>A0A6G0Y676_APHCR</name>
<dbReference type="AlphaFoldDB" id="A0A6G0Y676"/>
<sequence length="200" mass="23226">MIIPICIFNIVLELPYYNAICRGIFFRTISIPCLLFFGENMTLKNPLARLPLDAVDFCFAFNELANKNIVPPETLKAVQNRCFEFLIRLCEELLKRLRHNIKTIQKLRTDFEVLEIQWRNLTSLNYSDSCESSTSIDEKSTQEFCINVLNIRETGGKTKFEDLALFVLQILSLPLSNAIVERVFSVMNSVKCKPRNRMQY</sequence>
<dbReference type="OrthoDB" id="10023262at2759"/>
<dbReference type="Proteomes" id="UP000478052">
    <property type="component" value="Unassembled WGS sequence"/>
</dbReference>
<evidence type="ECO:0000313" key="2">
    <source>
        <dbReference type="Proteomes" id="UP000478052"/>
    </source>
</evidence>
<dbReference type="EMBL" id="VUJU01005880">
    <property type="protein sequence ID" value="KAF0750019.1"/>
    <property type="molecule type" value="Genomic_DNA"/>
</dbReference>
<reference evidence="1 2" key="1">
    <citation type="submission" date="2019-08" db="EMBL/GenBank/DDBJ databases">
        <title>Whole genome of Aphis craccivora.</title>
        <authorList>
            <person name="Voronova N.V."/>
            <person name="Shulinski R.S."/>
            <person name="Bandarenka Y.V."/>
            <person name="Zhorov D.G."/>
            <person name="Warner D."/>
        </authorList>
    </citation>
    <scope>NUCLEOTIDE SEQUENCE [LARGE SCALE GENOMIC DNA]</scope>
    <source>
        <strain evidence="1">180601</strain>
        <tissue evidence="1">Whole Body</tissue>
    </source>
</reference>
<keyword evidence="2" id="KW-1185">Reference proteome</keyword>
<organism evidence="1 2">
    <name type="scientific">Aphis craccivora</name>
    <name type="common">Cowpea aphid</name>
    <dbReference type="NCBI Taxonomy" id="307492"/>
    <lineage>
        <taxon>Eukaryota</taxon>
        <taxon>Metazoa</taxon>
        <taxon>Ecdysozoa</taxon>
        <taxon>Arthropoda</taxon>
        <taxon>Hexapoda</taxon>
        <taxon>Insecta</taxon>
        <taxon>Pterygota</taxon>
        <taxon>Neoptera</taxon>
        <taxon>Paraneoptera</taxon>
        <taxon>Hemiptera</taxon>
        <taxon>Sternorrhyncha</taxon>
        <taxon>Aphidomorpha</taxon>
        <taxon>Aphidoidea</taxon>
        <taxon>Aphididae</taxon>
        <taxon>Aphidini</taxon>
        <taxon>Aphis</taxon>
        <taxon>Aphis</taxon>
    </lineage>
</organism>
<protein>
    <recommendedName>
        <fullName evidence="3">HAT C-terminal dimerisation domain-containing protein</fullName>
    </recommendedName>
</protein>
<accession>A0A6G0Y676</accession>
<proteinExistence type="predicted"/>
<gene>
    <name evidence="1" type="ORF">FWK35_00023830</name>
</gene>
<evidence type="ECO:0000313" key="1">
    <source>
        <dbReference type="EMBL" id="KAF0750019.1"/>
    </source>
</evidence>
<evidence type="ECO:0008006" key="3">
    <source>
        <dbReference type="Google" id="ProtNLM"/>
    </source>
</evidence>